<accession>A0A1F5JXA4</accession>
<dbReference type="PANTHER" id="PTHR47559:SF1">
    <property type="entry name" value="OS03G0844900 PROTEIN"/>
    <property type="match status" value="1"/>
</dbReference>
<sequence>MDIMGELLASQSKKIITLNRGQQAEGTIVSITEKEITLDLGSKSEGVLQRREVETQELKLGDQLKVFISQTENESGQVVVSTTPQMRSSTSDRGGRGGRGIYWNKFIQAQSQKIKLKGTVLEVNKGGLIVEVDGARGFLPNSQVGFELLSKASKGLQDLVGQTLSITVIEIDQNDNRLIFSQRGQVSDEVKGKLKEFKTGDKAKGKIVAVLPFGLVVDINGSEGLVFISDVSWEKVEDLSTLYKVEDEVEVVVTGLDEELGRLSLSIKQLAEDPFTKLSEKFPADEVVKGEITGISEDGVSVKLDGAEGFLPSSKMDSDSKYEAGKSMSFLVDGVDTRKRRVTLAPFVTSTAGLI</sequence>
<dbReference type="InterPro" id="IPR012340">
    <property type="entry name" value="NA-bd_OB-fold"/>
</dbReference>
<feature type="domain" description="S1 motif" evidence="1">
    <location>
        <begin position="285"/>
        <end position="347"/>
    </location>
</feature>
<evidence type="ECO:0000313" key="3">
    <source>
        <dbReference type="Proteomes" id="UP000176902"/>
    </source>
</evidence>
<dbReference type="PANTHER" id="PTHR47559">
    <property type="entry name" value="OS03G0844900 PROTEIN"/>
    <property type="match status" value="1"/>
</dbReference>
<name>A0A1F5JXA4_9BACT</name>
<evidence type="ECO:0000313" key="2">
    <source>
        <dbReference type="EMBL" id="OGE33282.1"/>
    </source>
</evidence>
<gene>
    <name evidence="2" type="ORF">A3C59_03875</name>
</gene>
<dbReference type="CDD" id="cd04465">
    <property type="entry name" value="S1_RPS1_repeat_ec2_hs2"/>
    <property type="match status" value="1"/>
</dbReference>
<dbReference type="Pfam" id="PF13509">
    <property type="entry name" value="S1_2"/>
    <property type="match status" value="1"/>
</dbReference>
<dbReference type="InterPro" id="IPR039566">
    <property type="entry name" value="CvfB_S1_st"/>
</dbReference>
<dbReference type="SUPFAM" id="SSF50249">
    <property type="entry name" value="Nucleic acid-binding proteins"/>
    <property type="match status" value="4"/>
</dbReference>
<protein>
    <recommendedName>
        <fullName evidence="1">S1 motif domain-containing protein</fullName>
    </recommendedName>
</protein>
<reference evidence="2 3" key="1">
    <citation type="journal article" date="2016" name="Nat. Commun.">
        <title>Thousands of microbial genomes shed light on interconnected biogeochemical processes in an aquifer system.</title>
        <authorList>
            <person name="Anantharaman K."/>
            <person name="Brown C.T."/>
            <person name="Hug L.A."/>
            <person name="Sharon I."/>
            <person name="Castelle C.J."/>
            <person name="Probst A.J."/>
            <person name="Thomas B.C."/>
            <person name="Singh A."/>
            <person name="Wilkins M.J."/>
            <person name="Karaoz U."/>
            <person name="Brodie E.L."/>
            <person name="Williams K.H."/>
            <person name="Hubbard S.S."/>
            <person name="Banfield J.F."/>
        </authorList>
    </citation>
    <scope>NUCLEOTIDE SEQUENCE [LARGE SCALE GENOMIC DNA]</scope>
</reference>
<feature type="domain" description="S1 motif" evidence="1">
    <location>
        <begin position="113"/>
        <end position="183"/>
    </location>
</feature>
<dbReference type="STRING" id="1797768.A3C59_03875"/>
<dbReference type="SMART" id="SM00316">
    <property type="entry name" value="S1"/>
    <property type="match status" value="4"/>
</dbReference>
<dbReference type="InterPro" id="IPR003029">
    <property type="entry name" value="S1_domain"/>
</dbReference>
<organism evidence="2 3">
    <name type="scientific">Candidatus Daviesbacteria bacterium RIFCSPHIGHO2_02_FULL_36_13</name>
    <dbReference type="NCBI Taxonomy" id="1797768"/>
    <lineage>
        <taxon>Bacteria</taxon>
        <taxon>Candidatus Daviesiibacteriota</taxon>
    </lineage>
</organism>
<dbReference type="AlphaFoldDB" id="A0A1F5JXA4"/>
<dbReference type="EMBL" id="MFCV01000011">
    <property type="protein sequence ID" value="OGE33282.1"/>
    <property type="molecule type" value="Genomic_DNA"/>
</dbReference>
<dbReference type="PRINTS" id="PR00681">
    <property type="entry name" value="RIBOSOMALS1"/>
</dbReference>
<comment type="caution">
    <text evidence="2">The sequence shown here is derived from an EMBL/GenBank/DDBJ whole genome shotgun (WGS) entry which is preliminary data.</text>
</comment>
<dbReference type="InterPro" id="IPR052757">
    <property type="entry name" value="Ribosomal_protein_S1"/>
</dbReference>
<dbReference type="GO" id="GO:0003676">
    <property type="term" value="F:nucleic acid binding"/>
    <property type="evidence" value="ECO:0007669"/>
    <property type="project" value="InterPro"/>
</dbReference>
<evidence type="ECO:0000259" key="1">
    <source>
        <dbReference type="PROSITE" id="PS50126"/>
    </source>
</evidence>
<dbReference type="InterPro" id="IPR035104">
    <property type="entry name" value="Ribosomal_protein_S1-like"/>
</dbReference>
<dbReference type="PROSITE" id="PS50126">
    <property type="entry name" value="S1"/>
    <property type="match status" value="4"/>
</dbReference>
<dbReference type="Proteomes" id="UP000176902">
    <property type="component" value="Unassembled WGS sequence"/>
</dbReference>
<dbReference type="Gene3D" id="2.40.50.140">
    <property type="entry name" value="Nucleic acid-binding proteins"/>
    <property type="match status" value="4"/>
</dbReference>
<feature type="domain" description="S1 motif" evidence="1">
    <location>
        <begin position="200"/>
        <end position="268"/>
    </location>
</feature>
<proteinExistence type="predicted"/>
<dbReference type="Pfam" id="PF00575">
    <property type="entry name" value="S1"/>
    <property type="match status" value="3"/>
</dbReference>
<feature type="domain" description="S1 motif" evidence="1">
    <location>
        <begin position="21"/>
        <end position="83"/>
    </location>
</feature>
<feature type="non-terminal residue" evidence="2">
    <location>
        <position position="355"/>
    </location>
</feature>